<evidence type="ECO:0000256" key="5">
    <source>
        <dbReference type="ARBA" id="ARBA00023014"/>
    </source>
</evidence>
<dbReference type="InterPro" id="IPR014434">
    <property type="entry name" value="Monothiol_GRX"/>
</dbReference>
<keyword evidence="3 8" id="KW-0479">Metal-binding</keyword>
<sequence length="129" mass="14395">MYNKRKGRLAAKLTPNQRNEFMDINETIKSQLEENPVILYMKGTPQAPQCGFSARTVQALMACGERFAFVNILDNQELREALKVYSSWPTYPQLYINGELVGGCDIVLEMSESGELAKMVKDAAGQAEA</sequence>
<accession>A0A368XPJ4</accession>
<dbReference type="EMBL" id="QPJI01000006">
    <property type="protein sequence ID" value="RCW68938.1"/>
    <property type="molecule type" value="Genomic_DNA"/>
</dbReference>
<dbReference type="NCBIfam" id="TIGR00365">
    <property type="entry name" value="Grx4 family monothiol glutaredoxin"/>
    <property type="match status" value="1"/>
</dbReference>
<keyword evidence="5 8" id="KW-0411">Iron-sulfur</keyword>
<evidence type="ECO:0000313" key="14">
    <source>
        <dbReference type="Proteomes" id="UP000253065"/>
    </source>
</evidence>
<dbReference type="InterPro" id="IPR002109">
    <property type="entry name" value="Glutaredoxin"/>
</dbReference>
<evidence type="ECO:0000313" key="12">
    <source>
        <dbReference type="EMBL" id="RCW68938.1"/>
    </source>
</evidence>
<evidence type="ECO:0000259" key="9">
    <source>
        <dbReference type="Pfam" id="PF00462"/>
    </source>
</evidence>
<dbReference type="SUPFAM" id="SSF52833">
    <property type="entry name" value="Thioredoxin-like"/>
    <property type="match status" value="1"/>
</dbReference>
<dbReference type="GO" id="GO:0051537">
    <property type="term" value="F:2 iron, 2 sulfur cluster binding"/>
    <property type="evidence" value="ECO:0007669"/>
    <property type="project" value="UniProtKB-KW"/>
</dbReference>
<dbReference type="PANTHER" id="PTHR10293:SF72">
    <property type="entry name" value="MONOTHIOL GLUTAREDOXIN-S14, CHLOROPLASTIC"/>
    <property type="match status" value="1"/>
</dbReference>
<dbReference type="OMA" id="TKLMPQC"/>
<evidence type="ECO:0000256" key="4">
    <source>
        <dbReference type="ARBA" id="ARBA00023004"/>
    </source>
</evidence>
<feature type="binding site" evidence="8">
    <location>
        <position position="50"/>
    </location>
    <ligand>
        <name>[2Fe-2S] cluster</name>
        <dbReference type="ChEBI" id="CHEBI:190135"/>
        <note>ligand shared between dimeric partners</note>
    </ligand>
</feature>
<dbReference type="GO" id="GO:0046872">
    <property type="term" value="F:metal ion binding"/>
    <property type="evidence" value="ECO:0007669"/>
    <property type="project" value="UniProtKB-KW"/>
</dbReference>
<keyword evidence="6" id="KW-0676">Redox-active center</keyword>
<name>A0A368XPJ4_MARNT</name>
<evidence type="ECO:0000256" key="1">
    <source>
        <dbReference type="ARBA" id="ARBA00009630"/>
    </source>
</evidence>
<dbReference type="PROSITE" id="PS51354">
    <property type="entry name" value="GLUTAREDOXIN_2"/>
    <property type="match status" value="1"/>
</dbReference>
<proteinExistence type="inferred from homology"/>
<keyword evidence="4 8" id="KW-0408">Iron</keyword>
<organism evidence="12 15">
    <name type="scientific">Marinobacter nauticus</name>
    <name type="common">Marinobacter hydrocarbonoclasticus</name>
    <name type="synonym">Marinobacter aquaeolei</name>
    <dbReference type="NCBI Taxonomy" id="2743"/>
    <lineage>
        <taxon>Bacteria</taxon>
        <taxon>Pseudomonadati</taxon>
        <taxon>Pseudomonadota</taxon>
        <taxon>Gammaproteobacteria</taxon>
        <taxon>Pseudomonadales</taxon>
        <taxon>Marinobacteraceae</taxon>
        <taxon>Marinobacter</taxon>
    </lineage>
</organism>
<comment type="caution">
    <text evidence="12">The sequence shown here is derived from an EMBL/GenBank/DDBJ whole genome shotgun (WGS) entry which is preliminary data.</text>
</comment>
<reference evidence="13 15" key="1">
    <citation type="submission" date="2018-07" db="EMBL/GenBank/DDBJ databases">
        <title>Freshwater and sediment microbial communities from various areas in North America, analyzing microbe dynamics in response to fracking.</title>
        <authorList>
            <person name="Lamendella R."/>
        </authorList>
    </citation>
    <scope>NUCLEOTIDE SEQUENCE [LARGE SCALE GENOMIC DNA]</scope>
    <source>
        <strain evidence="12 15">105B</strain>
        <strain evidence="11 13">114E</strain>
        <strain evidence="10 14">114E_o</strain>
    </source>
</reference>
<dbReference type="GO" id="GO:0015036">
    <property type="term" value="F:disulfide oxidoreductase activity"/>
    <property type="evidence" value="ECO:0007669"/>
    <property type="project" value="InterPro"/>
</dbReference>
<evidence type="ECO:0000313" key="13">
    <source>
        <dbReference type="Proteomes" id="UP000252795"/>
    </source>
</evidence>
<evidence type="ECO:0000313" key="15">
    <source>
        <dbReference type="Proteomes" id="UP000253647"/>
    </source>
</evidence>
<dbReference type="Pfam" id="PF00462">
    <property type="entry name" value="Glutaredoxin"/>
    <property type="match status" value="1"/>
</dbReference>
<gene>
    <name evidence="11" type="ORF">DET51_106165</name>
    <name evidence="12" type="ORF">DET61_10632</name>
    <name evidence="10" type="ORF">DET64_106165</name>
</gene>
<dbReference type="Gene3D" id="3.40.30.10">
    <property type="entry name" value="Glutaredoxin"/>
    <property type="match status" value="1"/>
</dbReference>
<dbReference type="Proteomes" id="UP000252795">
    <property type="component" value="Unassembled WGS sequence"/>
</dbReference>
<dbReference type="AlphaFoldDB" id="A0A368XPJ4"/>
<dbReference type="CDD" id="cd03028">
    <property type="entry name" value="GRX_PICOT_like"/>
    <property type="match status" value="1"/>
</dbReference>
<feature type="domain" description="Glutaredoxin" evidence="9">
    <location>
        <begin position="37"/>
        <end position="101"/>
    </location>
</feature>
<protein>
    <recommendedName>
        <fullName evidence="7">Glutaredoxin</fullName>
    </recommendedName>
</protein>
<evidence type="ECO:0000313" key="11">
    <source>
        <dbReference type="EMBL" id="RCW34127.1"/>
    </source>
</evidence>
<dbReference type="InterPro" id="IPR036249">
    <property type="entry name" value="Thioredoxin-like_sf"/>
</dbReference>
<evidence type="ECO:0000256" key="3">
    <source>
        <dbReference type="ARBA" id="ARBA00022723"/>
    </source>
</evidence>
<evidence type="ECO:0000256" key="6">
    <source>
        <dbReference type="ARBA" id="ARBA00023284"/>
    </source>
</evidence>
<dbReference type="Proteomes" id="UP000253065">
    <property type="component" value="Unassembled WGS sequence"/>
</dbReference>
<dbReference type="PANTHER" id="PTHR10293">
    <property type="entry name" value="GLUTAREDOXIN FAMILY MEMBER"/>
    <property type="match status" value="1"/>
</dbReference>
<dbReference type="EMBL" id="QNSA01000006">
    <property type="protein sequence ID" value="RBP73308.1"/>
    <property type="molecule type" value="Genomic_DNA"/>
</dbReference>
<dbReference type="InterPro" id="IPR004480">
    <property type="entry name" value="Monothiol_GRX-rel"/>
</dbReference>
<dbReference type="InterPro" id="IPR033658">
    <property type="entry name" value="GRX_PICOT-like"/>
</dbReference>
<keyword evidence="2 8" id="KW-0001">2Fe-2S</keyword>
<dbReference type="FunFam" id="3.40.30.10:FF:000005">
    <property type="entry name" value="Glutaredoxin 5"/>
    <property type="match status" value="1"/>
</dbReference>
<keyword evidence="14" id="KW-1185">Reference proteome</keyword>
<dbReference type="PIRSF" id="PIRSF005894">
    <property type="entry name" value="Monothiol_GRX"/>
    <property type="match status" value="1"/>
</dbReference>
<evidence type="ECO:0000256" key="7">
    <source>
        <dbReference type="PIRNR" id="PIRNR005894"/>
    </source>
</evidence>
<evidence type="ECO:0000313" key="10">
    <source>
        <dbReference type="EMBL" id="RBP73308.1"/>
    </source>
</evidence>
<comment type="similarity">
    <text evidence="1 7">Belongs to the glutaredoxin family. Monothiol subfamily.</text>
</comment>
<dbReference type="EMBL" id="QPJB01000006">
    <property type="protein sequence ID" value="RCW34127.1"/>
    <property type="molecule type" value="Genomic_DNA"/>
</dbReference>
<evidence type="ECO:0000256" key="8">
    <source>
        <dbReference type="PIRSR" id="PIRSR005894-2"/>
    </source>
</evidence>
<evidence type="ECO:0000256" key="2">
    <source>
        <dbReference type="ARBA" id="ARBA00022714"/>
    </source>
</evidence>
<dbReference type="Proteomes" id="UP000253647">
    <property type="component" value="Unassembled WGS sequence"/>
</dbReference>